<sequence length="256" mass="25922">MALSPSTVAVATAVLFLGGVVAGVNGFGFAAVGTAALASAFDPRTAVVVMLLPLLAANASLAAELRVGDLRPCARRFWPYVLAAVVGAVAGMTLLARIPTRPLTVGLGVFTLGYVAASQRRLPVPGRAFVRQRCFGESTRAKVGLGVVSGAVFGASNVGVQVVAYLRSRDLDRGTFVGVLASVFLGVTALRIGVAAWLGFYRGDVAILSVVGVVPGLLGVAAGKRIRAAIPDAAKRAAALTLLTVLGLKLTVTAGG</sequence>
<name>A0A368NH07_9EURY</name>
<keyword evidence="9" id="KW-1185">Reference proteome</keyword>
<keyword evidence="4 7" id="KW-0812">Transmembrane</keyword>
<feature type="transmembrane region" description="Helical" evidence="7">
    <location>
        <begin position="143"/>
        <end position="164"/>
    </location>
</feature>
<protein>
    <recommendedName>
        <fullName evidence="7">Probable membrane transporter protein</fullName>
    </recommendedName>
</protein>
<gene>
    <name evidence="8" type="ORF">DU504_11060</name>
</gene>
<dbReference type="EMBL" id="QPHM01000001">
    <property type="protein sequence ID" value="RCU48679.1"/>
    <property type="molecule type" value="Genomic_DNA"/>
</dbReference>
<dbReference type="InterPro" id="IPR052017">
    <property type="entry name" value="TSUP"/>
</dbReference>
<comment type="subcellular location">
    <subcellularLocation>
        <location evidence="1 7">Cell membrane</location>
        <topology evidence="1 7">Multi-pass membrane protein</topology>
    </subcellularLocation>
</comment>
<evidence type="ECO:0000256" key="5">
    <source>
        <dbReference type="ARBA" id="ARBA00022989"/>
    </source>
</evidence>
<feature type="transmembrane region" description="Helical" evidence="7">
    <location>
        <begin position="46"/>
        <end position="65"/>
    </location>
</feature>
<reference evidence="8 9" key="1">
    <citation type="submission" date="2018-07" db="EMBL/GenBank/DDBJ databases">
        <title>Genome sequences of Haloplanus salinus JCM 18368T.</title>
        <authorList>
            <person name="Kim Y.B."/>
            <person name="Roh S.W."/>
        </authorList>
    </citation>
    <scope>NUCLEOTIDE SEQUENCE [LARGE SCALE GENOMIC DNA]</scope>
    <source>
        <strain evidence="8 9">JCM 18368</strain>
    </source>
</reference>
<proteinExistence type="inferred from homology"/>
<dbReference type="PANTHER" id="PTHR30269">
    <property type="entry name" value="TRANSMEMBRANE PROTEIN YFCA"/>
    <property type="match status" value="1"/>
</dbReference>
<keyword evidence="2" id="KW-0813">Transport</keyword>
<evidence type="ECO:0000313" key="8">
    <source>
        <dbReference type="EMBL" id="RCU48679.1"/>
    </source>
</evidence>
<dbReference type="Pfam" id="PF01925">
    <property type="entry name" value="TauE"/>
    <property type="match status" value="1"/>
</dbReference>
<comment type="caution">
    <text evidence="8">The sequence shown here is derived from an EMBL/GenBank/DDBJ whole genome shotgun (WGS) entry which is preliminary data.</text>
</comment>
<dbReference type="PANTHER" id="PTHR30269:SF37">
    <property type="entry name" value="MEMBRANE TRANSPORTER PROTEIN"/>
    <property type="match status" value="1"/>
</dbReference>
<evidence type="ECO:0000256" key="7">
    <source>
        <dbReference type="RuleBase" id="RU363041"/>
    </source>
</evidence>
<evidence type="ECO:0000256" key="3">
    <source>
        <dbReference type="ARBA" id="ARBA00022475"/>
    </source>
</evidence>
<feature type="transmembrane region" description="Helical" evidence="7">
    <location>
        <begin position="205"/>
        <end position="223"/>
    </location>
</feature>
<evidence type="ECO:0000256" key="6">
    <source>
        <dbReference type="ARBA" id="ARBA00023136"/>
    </source>
</evidence>
<keyword evidence="5 7" id="KW-1133">Transmembrane helix</keyword>
<evidence type="ECO:0000313" key="9">
    <source>
        <dbReference type="Proteomes" id="UP000252189"/>
    </source>
</evidence>
<organism evidence="8 9">
    <name type="scientific">Haloplanus salinus</name>
    <dbReference type="NCBI Taxonomy" id="1126245"/>
    <lineage>
        <taxon>Archaea</taxon>
        <taxon>Methanobacteriati</taxon>
        <taxon>Methanobacteriota</taxon>
        <taxon>Stenosarchaea group</taxon>
        <taxon>Halobacteria</taxon>
        <taxon>Halobacteriales</taxon>
        <taxon>Haloferacaceae</taxon>
        <taxon>Haloplanus</taxon>
    </lineage>
</organism>
<evidence type="ECO:0000256" key="4">
    <source>
        <dbReference type="ARBA" id="ARBA00022692"/>
    </source>
</evidence>
<dbReference type="GO" id="GO:0005886">
    <property type="term" value="C:plasma membrane"/>
    <property type="evidence" value="ECO:0007669"/>
    <property type="project" value="UniProtKB-SubCell"/>
</dbReference>
<evidence type="ECO:0000256" key="2">
    <source>
        <dbReference type="ARBA" id="ARBA00022448"/>
    </source>
</evidence>
<feature type="transmembrane region" description="Helical" evidence="7">
    <location>
        <begin position="176"/>
        <end position="199"/>
    </location>
</feature>
<dbReference type="OrthoDB" id="214582at2157"/>
<keyword evidence="3 7" id="KW-1003">Cell membrane</keyword>
<feature type="transmembrane region" description="Helical" evidence="7">
    <location>
        <begin position="77"/>
        <end position="98"/>
    </location>
</feature>
<dbReference type="InterPro" id="IPR002781">
    <property type="entry name" value="TM_pro_TauE-like"/>
</dbReference>
<dbReference type="AlphaFoldDB" id="A0A368NH07"/>
<keyword evidence="6 7" id="KW-0472">Membrane</keyword>
<comment type="similarity">
    <text evidence="7">Belongs to the 4-toluene sulfonate uptake permease (TSUP) (TC 2.A.102) family.</text>
</comment>
<evidence type="ECO:0000256" key="1">
    <source>
        <dbReference type="ARBA" id="ARBA00004651"/>
    </source>
</evidence>
<accession>A0A368NH07</accession>
<dbReference type="Proteomes" id="UP000252189">
    <property type="component" value="Unassembled WGS sequence"/>
</dbReference>